<feature type="active site" evidence="7">
    <location>
        <position position="323"/>
    </location>
</feature>
<dbReference type="NCBIfam" id="TIGR01800">
    <property type="entry name" value="cit_synth_II"/>
    <property type="match status" value="1"/>
</dbReference>
<keyword evidence="4 6" id="KW-0808">Transferase</keyword>
<dbReference type="Gene3D" id="1.10.580.10">
    <property type="entry name" value="Citrate Synthase, domain 1"/>
    <property type="match status" value="1"/>
</dbReference>
<name>A0A537LGD9_9BACT</name>
<reference evidence="11 12" key="1">
    <citation type="journal article" date="2019" name="Nat. Microbiol.">
        <title>Mediterranean grassland soil C-N compound turnover is dependent on rainfall and depth, and is mediated by genomically divergent microorganisms.</title>
        <authorList>
            <person name="Diamond S."/>
            <person name="Andeer P.F."/>
            <person name="Li Z."/>
            <person name="Crits-Christoph A."/>
            <person name="Burstein D."/>
            <person name="Anantharaman K."/>
            <person name="Lane K.R."/>
            <person name="Thomas B.C."/>
            <person name="Pan C."/>
            <person name="Northen T.R."/>
            <person name="Banfield J.F."/>
        </authorList>
    </citation>
    <scope>NUCLEOTIDE SEQUENCE [LARGE SCALE GENOMIC DNA]</scope>
    <source>
        <strain evidence="10">NP_1</strain>
        <strain evidence="9">NP_2</strain>
    </source>
</reference>
<comment type="similarity">
    <text evidence="2 6 8">Belongs to the citrate synthase family.</text>
</comment>
<evidence type="ECO:0000256" key="1">
    <source>
        <dbReference type="ARBA" id="ARBA00005163"/>
    </source>
</evidence>
<protein>
    <recommendedName>
        <fullName evidence="6">Citrate synthase</fullName>
    </recommendedName>
</protein>
<dbReference type="InterPro" id="IPR036969">
    <property type="entry name" value="Citrate_synthase_sf"/>
</dbReference>
<dbReference type="PANTHER" id="PTHR11739:SF4">
    <property type="entry name" value="CITRATE SYNTHASE, PEROXISOMAL"/>
    <property type="match status" value="1"/>
</dbReference>
<dbReference type="GO" id="GO:0006099">
    <property type="term" value="P:tricarboxylic acid cycle"/>
    <property type="evidence" value="ECO:0007669"/>
    <property type="project" value="UniProtKB-UniPathway"/>
</dbReference>
<dbReference type="AlphaFoldDB" id="A0A537LGD9"/>
<dbReference type="Gene3D" id="1.10.230.10">
    <property type="entry name" value="Cytochrome P450-Terp, domain 2"/>
    <property type="match status" value="1"/>
</dbReference>
<dbReference type="SUPFAM" id="SSF48256">
    <property type="entry name" value="Citrate synthase"/>
    <property type="match status" value="1"/>
</dbReference>
<dbReference type="PRINTS" id="PR00143">
    <property type="entry name" value="CITRTSNTHASE"/>
</dbReference>
<gene>
    <name evidence="10" type="ORF">E6G98_03455</name>
    <name evidence="9" type="ORF">E6G99_07945</name>
</gene>
<dbReference type="PANTHER" id="PTHR11739">
    <property type="entry name" value="CITRATE SYNTHASE"/>
    <property type="match status" value="1"/>
</dbReference>
<evidence type="ECO:0000256" key="4">
    <source>
        <dbReference type="ARBA" id="ARBA00022679"/>
    </source>
</evidence>
<dbReference type="InterPro" id="IPR019810">
    <property type="entry name" value="Citrate_synthase_AS"/>
</dbReference>
<dbReference type="GO" id="GO:0036440">
    <property type="term" value="F:citrate synthase activity"/>
    <property type="evidence" value="ECO:0007669"/>
    <property type="project" value="UniProtKB-EC"/>
</dbReference>
<dbReference type="PIRSF" id="PIRSF001369">
    <property type="entry name" value="Citrate_synth"/>
    <property type="match status" value="1"/>
</dbReference>
<feature type="active site" evidence="7">
    <location>
        <position position="272"/>
    </location>
</feature>
<dbReference type="GO" id="GO:0005829">
    <property type="term" value="C:cytosol"/>
    <property type="evidence" value="ECO:0007669"/>
    <property type="project" value="TreeGrafter"/>
</dbReference>
<proteinExistence type="inferred from homology"/>
<dbReference type="InterPro" id="IPR016143">
    <property type="entry name" value="Citrate_synth-like_sm_a-sub"/>
</dbReference>
<dbReference type="EMBL" id="VBAI01000032">
    <property type="protein sequence ID" value="TMJ12163.1"/>
    <property type="molecule type" value="Genomic_DNA"/>
</dbReference>
<sequence>MAVEFKAGLKDVIAVNSSICTVDGEAGKLYYRGYSITDLARYATYEEVVHLLWQGELPTRTQLETLTAQLIQARPLPEPVLASMRTYPKTAHALEALRTAVSVVGLYDPDAHSTAPDATLRKAVRLTAQIPVMVGAWHRLRQGAAPVAPRGEGPTAENFLHVLAGKPPSAVAARTMDMIFVLHADHEINASTFATRVAIATFTDLHSAIVAAIGTLKGPRHGGANEDVLAMLLEIGDPGNAEQYIQRRLLARAQMSHEERAKPENRIPGFGHPVYKVDDPRAGVLREMARQVSQEAGTMKLFDTATKVYETMHRETDLPVNVDFFSAVVYYALGIPIDLCTSIFASARISGWCAHAMEQYHDRLIRPRAHYTGPPPRAFVPLKERQ</sequence>
<evidence type="ECO:0000256" key="3">
    <source>
        <dbReference type="ARBA" id="ARBA00022532"/>
    </source>
</evidence>
<evidence type="ECO:0000256" key="2">
    <source>
        <dbReference type="ARBA" id="ARBA00010566"/>
    </source>
</evidence>
<accession>A0A537LGD9</accession>
<evidence type="ECO:0000256" key="8">
    <source>
        <dbReference type="RuleBase" id="RU003406"/>
    </source>
</evidence>
<evidence type="ECO:0000313" key="11">
    <source>
        <dbReference type="Proteomes" id="UP000315217"/>
    </source>
</evidence>
<dbReference type="Proteomes" id="UP000318661">
    <property type="component" value="Unassembled WGS sequence"/>
</dbReference>
<dbReference type="EMBL" id="VBAJ01000197">
    <property type="protein sequence ID" value="TMJ07079.1"/>
    <property type="molecule type" value="Genomic_DNA"/>
</dbReference>
<comment type="pathway">
    <text evidence="1">Carbohydrate metabolism; tricarboxylic acid cycle.</text>
</comment>
<comment type="caution">
    <text evidence="9">The sequence shown here is derived from an EMBL/GenBank/DDBJ whole genome shotgun (WGS) entry which is preliminary data.</text>
</comment>
<evidence type="ECO:0000313" key="9">
    <source>
        <dbReference type="EMBL" id="TMJ07079.1"/>
    </source>
</evidence>
<evidence type="ECO:0000313" key="10">
    <source>
        <dbReference type="EMBL" id="TMJ12163.1"/>
    </source>
</evidence>
<organism evidence="9 12">
    <name type="scientific">Candidatus Segetimicrobium genomatis</name>
    <dbReference type="NCBI Taxonomy" id="2569760"/>
    <lineage>
        <taxon>Bacteria</taxon>
        <taxon>Bacillati</taxon>
        <taxon>Candidatus Sysuimicrobiota</taxon>
        <taxon>Candidatus Sysuimicrobiia</taxon>
        <taxon>Candidatus Sysuimicrobiales</taxon>
        <taxon>Candidatus Segetimicrobiaceae</taxon>
        <taxon>Candidatus Segetimicrobium</taxon>
    </lineage>
</organism>
<dbReference type="Proteomes" id="UP000315217">
    <property type="component" value="Unassembled WGS sequence"/>
</dbReference>
<evidence type="ECO:0000256" key="7">
    <source>
        <dbReference type="PIRSR" id="PIRSR001369-1"/>
    </source>
</evidence>
<dbReference type="InterPro" id="IPR024176">
    <property type="entry name" value="Citrate_synthase_bac-typ"/>
</dbReference>
<dbReference type="InterPro" id="IPR002020">
    <property type="entry name" value="Citrate_synthase"/>
</dbReference>
<dbReference type="Pfam" id="PF00285">
    <property type="entry name" value="Citrate_synt"/>
    <property type="match status" value="1"/>
</dbReference>
<dbReference type="UniPathway" id="UPA00223"/>
<evidence type="ECO:0000256" key="5">
    <source>
        <dbReference type="ARBA" id="ARBA00049288"/>
    </source>
</evidence>
<comment type="catalytic activity">
    <reaction evidence="5">
        <text>oxaloacetate + acetyl-CoA + H2O = citrate + CoA + H(+)</text>
        <dbReference type="Rhea" id="RHEA:16845"/>
        <dbReference type="ChEBI" id="CHEBI:15377"/>
        <dbReference type="ChEBI" id="CHEBI:15378"/>
        <dbReference type="ChEBI" id="CHEBI:16452"/>
        <dbReference type="ChEBI" id="CHEBI:16947"/>
        <dbReference type="ChEBI" id="CHEBI:57287"/>
        <dbReference type="ChEBI" id="CHEBI:57288"/>
        <dbReference type="EC" id="2.3.3.16"/>
    </reaction>
</comment>
<keyword evidence="3" id="KW-0816">Tricarboxylic acid cycle</keyword>
<dbReference type="InterPro" id="IPR016142">
    <property type="entry name" value="Citrate_synth-like_lrg_a-sub"/>
</dbReference>
<dbReference type="PROSITE" id="PS00480">
    <property type="entry name" value="CITRATE_SYNTHASE"/>
    <property type="match status" value="1"/>
</dbReference>
<dbReference type="InterPro" id="IPR011278">
    <property type="entry name" value="2-MeCitrate/Citrate_synth_II"/>
</dbReference>
<dbReference type="GO" id="GO:0005975">
    <property type="term" value="P:carbohydrate metabolic process"/>
    <property type="evidence" value="ECO:0007669"/>
    <property type="project" value="TreeGrafter"/>
</dbReference>
<evidence type="ECO:0000313" key="12">
    <source>
        <dbReference type="Proteomes" id="UP000318661"/>
    </source>
</evidence>
<evidence type="ECO:0000256" key="6">
    <source>
        <dbReference type="PIRNR" id="PIRNR001369"/>
    </source>
</evidence>